<dbReference type="Gene3D" id="1.10.510.10">
    <property type="entry name" value="Transferase(Phosphotransferase) domain 1"/>
    <property type="match status" value="1"/>
</dbReference>
<accession>A0ABR1GZK5</accession>
<dbReference type="PROSITE" id="PS50011">
    <property type="entry name" value="PROTEIN_KINASE_DOM"/>
    <property type="match status" value="1"/>
</dbReference>
<evidence type="ECO:0000256" key="5">
    <source>
        <dbReference type="ARBA" id="ARBA00022777"/>
    </source>
</evidence>
<dbReference type="InterPro" id="IPR008271">
    <property type="entry name" value="Ser/Thr_kinase_AS"/>
</dbReference>
<evidence type="ECO:0000256" key="1">
    <source>
        <dbReference type="ARBA" id="ARBA00012513"/>
    </source>
</evidence>
<feature type="domain" description="Protein kinase" evidence="9">
    <location>
        <begin position="42"/>
        <end position="311"/>
    </location>
</feature>
<dbReference type="EMBL" id="JAZAVJ010000107">
    <property type="protein sequence ID" value="KAK7414264.1"/>
    <property type="molecule type" value="Genomic_DNA"/>
</dbReference>
<evidence type="ECO:0000259" key="9">
    <source>
        <dbReference type="PROSITE" id="PS50011"/>
    </source>
</evidence>
<dbReference type="InterPro" id="IPR000719">
    <property type="entry name" value="Prot_kinase_dom"/>
</dbReference>
<evidence type="ECO:0000313" key="10">
    <source>
        <dbReference type="EMBL" id="KAK7414264.1"/>
    </source>
</evidence>
<dbReference type="PANTHER" id="PTHR24361">
    <property type="entry name" value="MITOGEN-ACTIVATED KINASE KINASE KINASE"/>
    <property type="match status" value="1"/>
</dbReference>
<dbReference type="Pfam" id="PF00069">
    <property type="entry name" value="Pkinase"/>
    <property type="match status" value="1"/>
</dbReference>
<name>A0ABR1GZK5_9HYPO</name>
<dbReference type="SMART" id="SM00220">
    <property type="entry name" value="S_TKc"/>
    <property type="match status" value="1"/>
</dbReference>
<evidence type="ECO:0000256" key="8">
    <source>
        <dbReference type="ARBA" id="ARBA00048679"/>
    </source>
</evidence>
<keyword evidence="2" id="KW-0723">Serine/threonine-protein kinase</keyword>
<dbReference type="Proteomes" id="UP001498476">
    <property type="component" value="Unassembled WGS sequence"/>
</dbReference>
<comment type="caution">
    <text evidence="10">The sequence shown here is derived from an EMBL/GenBank/DDBJ whole genome shotgun (WGS) entry which is preliminary data.</text>
</comment>
<dbReference type="SUPFAM" id="SSF56112">
    <property type="entry name" value="Protein kinase-like (PK-like)"/>
    <property type="match status" value="1"/>
</dbReference>
<evidence type="ECO:0000313" key="11">
    <source>
        <dbReference type="Proteomes" id="UP001498476"/>
    </source>
</evidence>
<evidence type="ECO:0000256" key="2">
    <source>
        <dbReference type="ARBA" id="ARBA00022527"/>
    </source>
</evidence>
<dbReference type="PANTHER" id="PTHR24361:SF433">
    <property type="entry name" value="PROTEIN KINASE DOMAIN-CONTAINING PROTEIN"/>
    <property type="match status" value="1"/>
</dbReference>
<protein>
    <recommendedName>
        <fullName evidence="1">non-specific serine/threonine protein kinase</fullName>
        <ecNumber evidence="1">2.7.11.1</ecNumber>
    </recommendedName>
</protein>
<evidence type="ECO:0000256" key="4">
    <source>
        <dbReference type="ARBA" id="ARBA00022741"/>
    </source>
</evidence>
<comment type="catalytic activity">
    <reaction evidence="7">
        <text>L-threonyl-[protein] + ATP = O-phospho-L-threonyl-[protein] + ADP + H(+)</text>
        <dbReference type="Rhea" id="RHEA:46608"/>
        <dbReference type="Rhea" id="RHEA-COMP:11060"/>
        <dbReference type="Rhea" id="RHEA-COMP:11605"/>
        <dbReference type="ChEBI" id="CHEBI:15378"/>
        <dbReference type="ChEBI" id="CHEBI:30013"/>
        <dbReference type="ChEBI" id="CHEBI:30616"/>
        <dbReference type="ChEBI" id="CHEBI:61977"/>
        <dbReference type="ChEBI" id="CHEBI:456216"/>
        <dbReference type="EC" id="2.7.11.1"/>
    </reaction>
</comment>
<evidence type="ECO:0000256" key="6">
    <source>
        <dbReference type="ARBA" id="ARBA00022840"/>
    </source>
</evidence>
<organism evidence="10 11">
    <name type="scientific">Neonectria punicea</name>
    <dbReference type="NCBI Taxonomy" id="979145"/>
    <lineage>
        <taxon>Eukaryota</taxon>
        <taxon>Fungi</taxon>
        <taxon>Dikarya</taxon>
        <taxon>Ascomycota</taxon>
        <taxon>Pezizomycotina</taxon>
        <taxon>Sordariomycetes</taxon>
        <taxon>Hypocreomycetidae</taxon>
        <taxon>Hypocreales</taxon>
        <taxon>Nectriaceae</taxon>
        <taxon>Neonectria</taxon>
    </lineage>
</organism>
<gene>
    <name evidence="10" type="ORF">QQX98_006861</name>
</gene>
<dbReference type="PROSITE" id="PS00108">
    <property type="entry name" value="PROTEIN_KINASE_ST"/>
    <property type="match status" value="1"/>
</dbReference>
<evidence type="ECO:0000256" key="3">
    <source>
        <dbReference type="ARBA" id="ARBA00022679"/>
    </source>
</evidence>
<keyword evidence="6" id="KW-0067">ATP-binding</keyword>
<sequence length="344" mass="37949">MADHGDLPELVRDSKLPTILQHDLTIHAKPPGRRNAPRQAIWRQERILGHGGYGVVSLQRRWSKGSATPDFRAVKQIQISNPGSGVGSFVHELEALAKFSQDKYADFFVKSQGWYLDSESLYIAMEYCECGDLRAYLAEKNTLPEDEAQDIAAQVLGGLSLMHEVGFAHRDIKPANILIKSKPPDDWWVKVCDLGLSKRTSGVAASMTVRGTPGFMPPETIGLDGNPRVANPLSADMWCFGETVYQMLIGSPAFSSYPDLADYHKGSMAFPSEAMKKASASESAVDFIQSLMKASPGERLTAGQALEHPWMMLAVEQTMPLPDLSLLSTTTRRRPLSIFPRRTS</sequence>
<comment type="catalytic activity">
    <reaction evidence="8">
        <text>L-seryl-[protein] + ATP = O-phospho-L-seryl-[protein] + ADP + H(+)</text>
        <dbReference type="Rhea" id="RHEA:17989"/>
        <dbReference type="Rhea" id="RHEA-COMP:9863"/>
        <dbReference type="Rhea" id="RHEA-COMP:11604"/>
        <dbReference type="ChEBI" id="CHEBI:15378"/>
        <dbReference type="ChEBI" id="CHEBI:29999"/>
        <dbReference type="ChEBI" id="CHEBI:30616"/>
        <dbReference type="ChEBI" id="CHEBI:83421"/>
        <dbReference type="ChEBI" id="CHEBI:456216"/>
        <dbReference type="EC" id="2.7.11.1"/>
    </reaction>
</comment>
<dbReference type="InterPro" id="IPR011009">
    <property type="entry name" value="Kinase-like_dom_sf"/>
</dbReference>
<keyword evidence="5" id="KW-0418">Kinase</keyword>
<keyword evidence="11" id="KW-1185">Reference proteome</keyword>
<dbReference type="InterPro" id="IPR053235">
    <property type="entry name" value="Ser_Thr_kinase"/>
</dbReference>
<reference evidence="10 11" key="1">
    <citation type="journal article" date="2025" name="Microbiol. Resour. Announc.">
        <title>Draft genome sequences for Neonectria magnoliae and Neonectria punicea, canker pathogens of Liriodendron tulipifera and Acer saccharum in West Virginia.</title>
        <authorList>
            <person name="Petronek H.M."/>
            <person name="Kasson M.T."/>
            <person name="Metheny A.M."/>
            <person name="Stauder C.M."/>
            <person name="Lovett B."/>
            <person name="Lynch S.C."/>
            <person name="Garnas J.R."/>
            <person name="Kasson L.R."/>
            <person name="Stajich J.E."/>
        </authorList>
    </citation>
    <scope>NUCLEOTIDE SEQUENCE [LARGE SCALE GENOMIC DNA]</scope>
    <source>
        <strain evidence="10 11">NRRL 64653</strain>
    </source>
</reference>
<evidence type="ECO:0000256" key="7">
    <source>
        <dbReference type="ARBA" id="ARBA00047899"/>
    </source>
</evidence>
<proteinExistence type="predicted"/>
<keyword evidence="4" id="KW-0547">Nucleotide-binding</keyword>
<dbReference type="EC" id="2.7.11.1" evidence="1"/>
<keyword evidence="3" id="KW-0808">Transferase</keyword>